<dbReference type="AlphaFoldDB" id="A0A084ACM8"/>
<feature type="domain" description="WxL" evidence="3">
    <location>
        <begin position="30"/>
        <end position="249"/>
    </location>
</feature>
<comment type="caution">
    <text evidence="4">The sequence shown here is derived from an EMBL/GenBank/DDBJ whole genome shotgun (WGS) entry which is preliminary data.</text>
</comment>
<sequence>MSKSVTKYISLATLGLLAASVTPQLASAATTQSYGTQGEVTFTAGTDTTGPVDPQDPTVPVKPTEPDGVNPVGPTMPDSGLTIVYASSFDFGSHPVSNKAEVYNAAAQKLDDNTTRTNYVQVADNRGTFSGWNLKVQMTDFTTADSNLVANGHGTLTGATVTLGDAEIQGAGTANPADISSAITVLTPGVQSTTILGATAGHGSGNSLLDFGGKDGAKKDTAIKLSVPAGVAGAAKYTADLTWTLDDTPSN</sequence>
<dbReference type="EMBL" id="AZSI01000014">
    <property type="protein sequence ID" value="KEY63057.1"/>
    <property type="molecule type" value="Genomic_DNA"/>
</dbReference>
<reference evidence="4 5" key="1">
    <citation type="submission" date="2014-06" db="EMBL/GenBank/DDBJ databases">
        <title>Draft genome sequence of the putrescine producing strain Lactococcus lactis subsp cremoris GE214.</title>
        <authorList>
            <person name="Ladero V."/>
            <person name="Linares D.M."/>
            <person name="del Rio B."/>
            <person name="Mayo B."/>
            <person name="Martin M.C."/>
            <person name="Fernandez M."/>
            <person name="Alvarez M.A."/>
        </authorList>
    </citation>
    <scope>NUCLEOTIDE SEQUENCE [LARGE SCALE GENOMIC DNA]</scope>
    <source>
        <strain evidence="4 5">GE214</strain>
    </source>
</reference>
<evidence type="ECO:0000259" key="3">
    <source>
        <dbReference type="Pfam" id="PF13731"/>
    </source>
</evidence>
<gene>
    <name evidence="4" type="ORF">U725_00735</name>
</gene>
<keyword evidence="2" id="KW-0732">Signal</keyword>
<evidence type="ECO:0000256" key="2">
    <source>
        <dbReference type="SAM" id="SignalP"/>
    </source>
</evidence>
<dbReference type="InterPro" id="IPR027994">
    <property type="entry name" value="WxL_dom"/>
</dbReference>
<evidence type="ECO:0000313" key="5">
    <source>
        <dbReference type="Proteomes" id="UP000028401"/>
    </source>
</evidence>
<dbReference type="Proteomes" id="UP000028401">
    <property type="component" value="Unassembled WGS sequence"/>
</dbReference>
<evidence type="ECO:0000256" key="1">
    <source>
        <dbReference type="SAM" id="MobiDB-lite"/>
    </source>
</evidence>
<feature type="region of interest" description="Disordered" evidence="1">
    <location>
        <begin position="41"/>
        <end position="71"/>
    </location>
</feature>
<dbReference type="RefSeq" id="WP_042747908.1">
    <property type="nucleotide sequence ID" value="NZ_AZSI01000014.1"/>
</dbReference>
<proteinExistence type="predicted"/>
<feature type="signal peptide" evidence="2">
    <location>
        <begin position="1"/>
        <end position="28"/>
    </location>
</feature>
<dbReference type="PATRIC" id="fig|1415168.3.peg.781"/>
<evidence type="ECO:0000313" key="4">
    <source>
        <dbReference type="EMBL" id="KEY63057.1"/>
    </source>
</evidence>
<protein>
    <submittedName>
        <fullName evidence="4">Cell surface protein</fullName>
    </submittedName>
</protein>
<organism evidence="4 5">
    <name type="scientific">Lactococcus cremoris subsp. cremoris GE214</name>
    <dbReference type="NCBI Taxonomy" id="1415168"/>
    <lineage>
        <taxon>Bacteria</taxon>
        <taxon>Bacillati</taxon>
        <taxon>Bacillota</taxon>
        <taxon>Bacilli</taxon>
        <taxon>Lactobacillales</taxon>
        <taxon>Streptococcaceae</taxon>
        <taxon>Lactococcus</taxon>
        <taxon>Lactococcus cremoris subsp. cremoris</taxon>
    </lineage>
</organism>
<feature type="chain" id="PRO_5001770677" evidence="2">
    <location>
        <begin position="29"/>
        <end position="251"/>
    </location>
</feature>
<dbReference type="Pfam" id="PF13731">
    <property type="entry name" value="WxL"/>
    <property type="match status" value="1"/>
</dbReference>
<accession>A0A084ACM8</accession>
<name>A0A084ACM8_LACLC</name>